<gene>
    <name evidence="2" type="ORF">IQK56_25735</name>
</gene>
<dbReference type="Proteomes" id="UP000613075">
    <property type="component" value="Unassembled WGS sequence"/>
</dbReference>
<dbReference type="EMBL" id="JADDUM010000236">
    <property type="protein sequence ID" value="MBE8594042.1"/>
    <property type="molecule type" value="Genomic_DNA"/>
</dbReference>
<proteinExistence type="predicted"/>
<protein>
    <recommendedName>
        <fullName evidence="4">DUF3927 domain-containing protein</fullName>
    </recommendedName>
</protein>
<evidence type="ECO:0000313" key="3">
    <source>
        <dbReference type="Proteomes" id="UP000613075"/>
    </source>
</evidence>
<comment type="caution">
    <text evidence="2">The sequence shown here is derived from an EMBL/GenBank/DDBJ whole genome shotgun (WGS) entry which is preliminary data.</text>
</comment>
<dbReference type="RefSeq" id="WP_193861787.1">
    <property type="nucleotide sequence ID" value="NZ_JADDUM010000236.1"/>
</dbReference>
<reference evidence="2 3" key="1">
    <citation type="submission" date="2020-10" db="EMBL/GenBank/DDBJ databases">
        <title>The draft genomes of Cyclamen pathogen Pseudomonas sp.</title>
        <authorList>
            <person name="Fujikawa T."/>
            <person name="Sawada H."/>
        </authorList>
    </citation>
    <scope>NUCLEOTIDE SEQUENCE [LARGE SCALE GENOMIC DNA]</scope>
    <source>
        <strain evidence="2 3">MAFF 301449</strain>
    </source>
</reference>
<name>A0ABR9SYR0_9PSED</name>
<keyword evidence="1" id="KW-1133">Transmembrane helix</keyword>
<evidence type="ECO:0000256" key="1">
    <source>
        <dbReference type="SAM" id="Phobius"/>
    </source>
</evidence>
<sequence length="59" mass="6163">MLGKLSNKVRSLAAYGLAGGVVFVDSASRIFSMVGDLVLVGLLLVVLMAGKGKHCDEKK</sequence>
<keyword evidence="3" id="KW-1185">Reference proteome</keyword>
<feature type="transmembrane region" description="Helical" evidence="1">
    <location>
        <begin position="30"/>
        <end position="50"/>
    </location>
</feature>
<accession>A0ABR9SYR0</accession>
<keyword evidence="1" id="KW-0472">Membrane</keyword>
<organism evidence="2 3">
    <name type="scientific">Pseudomonas cyclaminis</name>
    <dbReference type="NCBI Taxonomy" id="2781239"/>
    <lineage>
        <taxon>Bacteria</taxon>
        <taxon>Pseudomonadati</taxon>
        <taxon>Pseudomonadota</taxon>
        <taxon>Gammaproteobacteria</taxon>
        <taxon>Pseudomonadales</taxon>
        <taxon>Pseudomonadaceae</taxon>
        <taxon>Pseudomonas</taxon>
    </lineage>
</organism>
<keyword evidence="1" id="KW-0812">Transmembrane</keyword>
<evidence type="ECO:0008006" key="4">
    <source>
        <dbReference type="Google" id="ProtNLM"/>
    </source>
</evidence>
<evidence type="ECO:0000313" key="2">
    <source>
        <dbReference type="EMBL" id="MBE8594042.1"/>
    </source>
</evidence>